<comment type="similarity">
    <text evidence="3">Belongs to the ATP-dependent AMP-binding enzyme family. MbtB subfamily.</text>
</comment>
<dbReference type="PANTHER" id="PTHR45527:SF10">
    <property type="entry name" value="PYOCHELIN SYNTHASE PCHF"/>
    <property type="match status" value="1"/>
</dbReference>
<dbReference type="FunFam" id="3.30.559.10:FF:000023">
    <property type="entry name" value="Non-ribosomal peptide synthetase"/>
    <property type="match status" value="1"/>
</dbReference>
<dbReference type="Gene3D" id="3.30.300.30">
    <property type="match status" value="1"/>
</dbReference>
<reference evidence="11 12" key="1">
    <citation type="submission" date="2020-07" db="EMBL/GenBank/DDBJ databases">
        <title>Sequencing the genomes of 1000 actinobacteria strains.</title>
        <authorList>
            <person name="Klenk H.-P."/>
        </authorList>
    </citation>
    <scope>NUCLEOTIDE SEQUENCE [LARGE SCALE GENOMIC DNA]</scope>
    <source>
        <strain evidence="11 12">DSM 44749</strain>
    </source>
</reference>
<comment type="cofactor">
    <cofactor evidence="1">
        <name>pantetheine 4'-phosphate</name>
        <dbReference type="ChEBI" id="CHEBI:47942"/>
    </cofactor>
</comment>
<feature type="compositionally biased region" description="Low complexity" evidence="9">
    <location>
        <begin position="1331"/>
        <end position="1343"/>
    </location>
</feature>
<name>A0A852VV19_PSEA5</name>
<feature type="compositionally biased region" description="Pro residues" evidence="9">
    <location>
        <begin position="1344"/>
        <end position="1353"/>
    </location>
</feature>
<organism evidence="11 12">
    <name type="scientific">Pseudonocardia alni</name>
    <name type="common">Amycolata alni</name>
    <dbReference type="NCBI Taxonomy" id="33907"/>
    <lineage>
        <taxon>Bacteria</taxon>
        <taxon>Bacillati</taxon>
        <taxon>Actinomycetota</taxon>
        <taxon>Actinomycetes</taxon>
        <taxon>Pseudonocardiales</taxon>
        <taxon>Pseudonocardiaceae</taxon>
        <taxon>Pseudonocardia</taxon>
    </lineage>
</organism>
<feature type="region of interest" description="Disordered" evidence="9">
    <location>
        <begin position="1214"/>
        <end position="1261"/>
    </location>
</feature>
<feature type="region of interest" description="Disordered" evidence="9">
    <location>
        <begin position="1113"/>
        <end position="1149"/>
    </location>
</feature>
<dbReference type="Proteomes" id="UP000549695">
    <property type="component" value="Unassembled WGS sequence"/>
</dbReference>
<feature type="region of interest" description="Disordered" evidence="9">
    <location>
        <begin position="69"/>
        <end position="94"/>
    </location>
</feature>
<keyword evidence="5" id="KW-0596">Phosphopantetheine</keyword>
<dbReference type="EMBL" id="JACCCZ010000001">
    <property type="protein sequence ID" value="NYG00808.1"/>
    <property type="molecule type" value="Genomic_DNA"/>
</dbReference>
<dbReference type="PANTHER" id="PTHR45527">
    <property type="entry name" value="NONRIBOSOMAL PEPTIDE SYNTHETASE"/>
    <property type="match status" value="1"/>
</dbReference>
<dbReference type="GO" id="GO:0031177">
    <property type="term" value="F:phosphopantetheine binding"/>
    <property type="evidence" value="ECO:0007669"/>
    <property type="project" value="InterPro"/>
</dbReference>
<dbReference type="SUPFAM" id="SSF56801">
    <property type="entry name" value="Acetyl-CoA synthetase-like"/>
    <property type="match status" value="1"/>
</dbReference>
<protein>
    <recommendedName>
        <fullName evidence="4">Phenyloxazoline synthase MbtB</fullName>
    </recommendedName>
    <alternativeName>
        <fullName evidence="8">Mycobactin synthetase protein B</fullName>
    </alternativeName>
</protein>
<dbReference type="Gene3D" id="3.30.559.30">
    <property type="entry name" value="Nonribosomal peptide synthetase, condensation domain"/>
    <property type="match status" value="1"/>
</dbReference>
<dbReference type="InterPro" id="IPR023213">
    <property type="entry name" value="CAT-like_dom_sf"/>
</dbReference>
<dbReference type="InterPro" id="IPR000873">
    <property type="entry name" value="AMP-dep_synth/lig_dom"/>
</dbReference>
<evidence type="ECO:0000256" key="2">
    <source>
        <dbReference type="ARBA" id="ARBA00005102"/>
    </source>
</evidence>
<dbReference type="InterPro" id="IPR057737">
    <property type="entry name" value="Condensation_MtbB-like"/>
</dbReference>
<evidence type="ECO:0000256" key="1">
    <source>
        <dbReference type="ARBA" id="ARBA00001957"/>
    </source>
</evidence>
<comment type="pathway">
    <text evidence="2">Siderophore biosynthesis; mycobactin biosynthesis.</text>
</comment>
<dbReference type="NCBIfam" id="TIGR01733">
    <property type="entry name" value="AA-adenyl-dom"/>
    <property type="match status" value="1"/>
</dbReference>
<gene>
    <name evidence="11" type="ORF">HDA37_001093</name>
</gene>
<sequence>MTVRLDDVLACLAEVLDRPDQLPPDVPLTELGLDSFTAVRLRRRLREETGLSLPLPDFLGGATARTVAETPVGEPVPTADPPTTAAPESPPDGTPFPLTAVQSAYLVGRDPVFPLGGVATFWYQEFDRVPGGDPLADLDRLANAWDVLVRRHPMLRMVVGDDGRQRVLPEVPATRIVTADLRTDPDPDARLGALREECSHQVREPGTWPLHDLRAALLPDGRTRLHIGIDVLALDLTSWMVLMREWGEVVADPDVALPPLPTTFAALTARTTTDPAERARRDRDRAYWADRAPLPTGPALPWTGLPWTDPPGDPAPRMTRHTAVLDADAWSRLRAAAARHGLSPTGALLAAFAFVLHRFGAEEPFALNTTLFDRDDVAAGDDTPGLDRVVGDFTSTVLVAVEPPDLRTWDGFAGFAERVNRRFWADLEHRSVPGVEVTAGTAGPRDPRTGLPAPAHPVVFTSGLGLTGDGPAATDWLGEEVFGISQTPQVLLDHIVHDAGDVLRVHWDLRADTLPAGFVPGLRDAHHTLLRRLADEPAAWTDPTLGHDPSTAAAGPVGPNPFTAYGPLLDDPWRAAVRPGRPALLDARGCVAADVLAARADRTGAALAGLGAGPGELVAVCVEKGTAQVTALLGVLASGAGYVPVEPSWPAARIASVCARSGLRHALVAPGDTTAWPDGVRTHVLDADGVLDGDAATPRRPDAGDLAYAIFTSGSTGTPKGVGIAHRAARTTLDDLEARYPLRADDRVLALSAYSFDLSVYDVFSVLGAGGGVVLPDADRQRDPGHWLDLMAAHRVTVWNTAPALLEMLVEYAEIEPDATRRALASLRQVFLSADWVPVTLPDRLRALAPQARVIGLGGATEASIWSISYPVDAVDPAWPSIPYGRALGGQSFHVLDPDDGGPCPVGRPGELFIGGDGLAEGYVGDPDQTAARFAVHPTTGTRLYRTGDLGRWRPDGTIEFLGRTDRQVKIRGHRIELGELEATLDRLPAVRHAVAQAVRGPDDRPRLVAFVVPADPATPPGDGELAAALRAALPPYMVPNRFVVLGELPITANGKVDHGALPNPFAARSGTSAPAPTAPALPPVLPVAAPATAAAPATSAPARTAAVTARSTVTGSAVTQPTATGEGVTAAAGGQEHTTSGWPAVPPPGIELRLTVDRRGIGPVDALTVAAPWVQRLRAELHARGATVAERSPIEGLVELVVTTAAAIPAVAAPRPGAHDTATPPPAATDPGPPTPAPDGPASAPAADAPPAPGGPDPLVERTVARVFSDLLGGPVEVGTPFFQLGASSLTLVLAHRRLVELDPRLTVVDLFAHPTVRDLARHLTATATEPAATEPTGAGASPPVPDPPAPQPGDGRAAGRRAARARAAAVAG</sequence>
<dbReference type="Gene3D" id="3.30.559.10">
    <property type="entry name" value="Chloramphenicol acetyltransferase-like domain"/>
    <property type="match status" value="1"/>
</dbReference>
<dbReference type="Gene3D" id="1.10.1200.10">
    <property type="entry name" value="ACP-like"/>
    <property type="match status" value="2"/>
</dbReference>
<feature type="compositionally biased region" description="Low complexity" evidence="9">
    <location>
        <begin position="1113"/>
        <end position="1135"/>
    </location>
</feature>
<dbReference type="InterPro" id="IPR001242">
    <property type="entry name" value="Condensation_dom"/>
</dbReference>
<dbReference type="Gene3D" id="3.40.50.980">
    <property type="match status" value="2"/>
</dbReference>
<evidence type="ECO:0000259" key="10">
    <source>
        <dbReference type="PROSITE" id="PS50075"/>
    </source>
</evidence>
<accession>A0A852VV19</accession>
<dbReference type="Pfam" id="PF00550">
    <property type="entry name" value="PP-binding"/>
    <property type="match status" value="2"/>
</dbReference>
<proteinExistence type="inferred from homology"/>
<dbReference type="SUPFAM" id="SSF47336">
    <property type="entry name" value="ACP-like"/>
    <property type="match status" value="2"/>
</dbReference>
<dbReference type="Pfam" id="PF00668">
    <property type="entry name" value="Condensation"/>
    <property type="match status" value="1"/>
</dbReference>
<evidence type="ECO:0000256" key="8">
    <source>
        <dbReference type="ARBA" id="ARBA00033440"/>
    </source>
</evidence>
<evidence type="ECO:0000256" key="4">
    <source>
        <dbReference type="ARBA" id="ARBA00016743"/>
    </source>
</evidence>
<dbReference type="CDD" id="cd19535">
    <property type="entry name" value="Cyc_NRPS"/>
    <property type="match status" value="1"/>
</dbReference>
<keyword evidence="12" id="KW-1185">Reference proteome</keyword>
<keyword evidence="6" id="KW-0597">Phosphoprotein</keyword>
<evidence type="ECO:0000256" key="9">
    <source>
        <dbReference type="SAM" id="MobiDB-lite"/>
    </source>
</evidence>
<dbReference type="GO" id="GO:0000036">
    <property type="term" value="F:acyl carrier activity"/>
    <property type="evidence" value="ECO:0007669"/>
    <property type="project" value="TreeGrafter"/>
</dbReference>
<evidence type="ECO:0000256" key="3">
    <source>
        <dbReference type="ARBA" id="ARBA00007380"/>
    </source>
</evidence>
<keyword evidence="7" id="KW-0436">Ligase</keyword>
<dbReference type="GO" id="GO:0005737">
    <property type="term" value="C:cytoplasm"/>
    <property type="evidence" value="ECO:0007669"/>
    <property type="project" value="TreeGrafter"/>
</dbReference>
<feature type="compositionally biased region" description="Low complexity" evidence="9">
    <location>
        <begin position="75"/>
        <end position="87"/>
    </location>
</feature>
<dbReference type="GeneID" id="98050903"/>
<dbReference type="InterPro" id="IPR025110">
    <property type="entry name" value="AMP-bd_C"/>
</dbReference>
<evidence type="ECO:0000313" key="12">
    <source>
        <dbReference type="Proteomes" id="UP000549695"/>
    </source>
</evidence>
<evidence type="ECO:0000256" key="6">
    <source>
        <dbReference type="ARBA" id="ARBA00022553"/>
    </source>
</evidence>
<feature type="domain" description="Carrier" evidence="10">
    <location>
        <begin position="1256"/>
        <end position="1329"/>
    </location>
</feature>
<dbReference type="PROSITE" id="PS50075">
    <property type="entry name" value="CARRIER"/>
    <property type="match status" value="2"/>
</dbReference>
<dbReference type="GO" id="GO:0043041">
    <property type="term" value="P:amino acid activation for nonribosomal peptide biosynthetic process"/>
    <property type="evidence" value="ECO:0007669"/>
    <property type="project" value="TreeGrafter"/>
</dbReference>
<dbReference type="InterPro" id="IPR045851">
    <property type="entry name" value="AMP-bd_C_sf"/>
</dbReference>
<evidence type="ECO:0000256" key="5">
    <source>
        <dbReference type="ARBA" id="ARBA00022450"/>
    </source>
</evidence>
<feature type="domain" description="Carrier" evidence="10">
    <location>
        <begin position="1"/>
        <end position="75"/>
    </location>
</feature>
<feature type="compositionally biased region" description="Pro residues" evidence="9">
    <location>
        <begin position="1224"/>
        <end position="1240"/>
    </location>
</feature>
<dbReference type="InterPro" id="IPR020806">
    <property type="entry name" value="PKS_PP-bd"/>
</dbReference>
<feature type="compositionally biased region" description="Low complexity" evidence="9">
    <location>
        <begin position="1214"/>
        <end position="1223"/>
    </location>
</feature>
<comment type="caution">
    <text evidence="11">The sequence shown here is derived from an EMBL/GenBank/DDBJ whole genome shotgun (WGS) entry which is preliminary data.</text>
</comment>
<evidence type="ECO:0000256" key="7">
    <source>
        <dbReference type="ARBA" id="ARBA00022598"/>
    </source>
</evidence>
<dbReference type="Pfam" id="PF13193">
    <property type="entry name" value="AMP-binding_C"/>
    <property type="match status" value="1"/>
</dbReference>
<dbReference type="GO" id="GO:0016874">
    <property type="term" value="F:ligase activity"/>
    <property type="evidence" value="ECO:0007669"/>
    <property type="project" value="UniProtKB-KW"/>
</dbReference>
<dbReference type="InterPro" id="IPR036736">
    <property type="entry name" value="ACP-like_sf"/>
</dbReference>
<dbReference type="RefSeq" id="WP_179760422.1">
    <property type="nucleotide sequence ID" value="NZ_BAAAJZ010000008.1"/>
</dbReference>
<dbReference type="InterPro" id="IPR010071">
    <property type="entry name" value="AA_adenyl_dom"/>
</dbReference>
<dbReference type="Gene3D" id="2.30.38.10">
    <property type="entry name" value="Luciferase, Domain 3"/>
    <property type="match status" value="1"/>
</dbReference>
<dbReference type="GO" id="GO:0044550">
    <property type="term" value="P:secondary metabolite biosynthetic process"/>
    <property type="evidence" value="ECO:0007669"/>
    <property type="project" value="TreeGrafter"/>
</dbReference>
<dbReference type="SMART" id="SM00823">
    <property type="entry name" value="PKS_PP"/>
    <property type="match status" value="2"/>
</dbReference>
<dbReference type="SUPFAM" id="SSF52777">
    <property type="entry name" value="CoA-dependent acyltransferases"/>
    <property type="match status" value="2"/>
</dbReference>
<feature type="region of interest" description="Disordered" evidence="9">
    <location>
        <begin position="1331"/>
        <end position="1374"/>
    </location>
</feature>
<dbReference type="InterPro" id="IPR009081">
    <property type="entry name" value="PP-bd_ACP"/>
</dbReference>
<evidence type="ECO:0000313" key="11">
    <source>
        <dbReference type="EMBL" id="NYG00808.1"/>
    </source>
</evidence>
<dbReference type="Pfam" id="PF00501">
    <property type="entry name" value="AMP-binding"/>
    <property type="match status" value="1"/>
</dbReference>